<dbReference type="NCBIfam" id="TIGR03592">
    <property type="entry name" value="yidC_oxa1_cterm"/>
    <property type="match status" value="1"/>
</dbReference>
<evidence type="ECO:0000313" key="16">
    <source>
        <dbReference type="EMBL" id="CAA6828158.1"/>
    </source>
</evidence>
<dbReference type="InterPro" id="IPR047196">
    <property type="entry name" value="YidC_ALB_C"/>
</dbReference>
<dbReference type="InterPro" id="IPR019998">
    <property type="entry name" value="Membr_insert_YidC"/>
</dbReference>
<sequence>MKSNNSTFTGIMLLVLLWLTYSILTGPTKEEIAEQQLQEQQLLDKGKENQDSLKQAKKQFTDNQFLQIDQDTTLTPAQKDSTKNKLQKDLLGNQYGIFTSAAVGTDGQATLENEKLKVTFNKKGGAIALVEVKGFLQYNHLTDDPYDKEPLVLMENEGNRFSYYIPLNGTTKGDISTGDLYFEPTLEGNTLRMRAYANDRSQYIEQKYTIKDDYTLDYQLNLEGINASMPRDKNITLDWHTNIRKIEKNPYYEKTMTTVYYKNKDDGFDYCDCRSTNEEALEEQVEWVSQSQQFFNASLFAKEGTTFKSANVGSYVVDDKDEFLKILDSKIEIVTRDQKSAAYDMQFYIGPNDYNELAKMGNEFERIIPFGWSIFGFISRSVIRPMFNFFALFISNYGIIILLLTFLIRLALFPLQYKMILNGVKMGVMKPEMEAMRAKHKDDAAGMQAAQMKMYQEFGLNPLGGCLPMLLTMPIWIALYRFFPSSISFRQESFLWADDLVSYDSIFDFGYVPFLYDIYGDHISLFTLLWMVSMFAFLWYNSKQMDMTAAAGGGANMKMMKYMQFAFPVLFFFALNSWAAGLTAYMLFSNLLNIAQTFITKNVLINKDKLRAELLEKKRNYKEQPDKKKGFMAKYQDLLAEQQKELERKNKKGKK</sequence>
<keyword evidence="9 13" id="KW-0472">Membrane</keyword>
<evidence type="ECO:0000256" key="12">
    <source>
        <dbReference type="ARBA" id="ARBA00033342"/>
    </source>
</evidence>
<dbReference type="GO" id="GO:0051205">
    <property type="term" value="P:protein insertion into membrane"/>
    <property type="evidence" value="ECO:0007669"/>
    <property type="project" value="TreeGrafter"/>
</dbReference>
<dbReference type="NCBIfam" id="NF002356">
    <property type="entry name" value="PRK01318.2-3"/>
    <property type="match status" value="1"/>
</dbReference>
<evidence type="ECO:0000256" key="6">
    <source>
        <dbReference type="ARBA" id="ARBA00022692"/>
    </source>
</evidence>
<dbReference type="CDD" id="cd20070">
    <property type="entry name" value="5TM_YidC_Alb3"/>
    <property type="match status" value="1"/>
</dbReference>
<accession>A0A6S6U8Z9</accession>
<evidence type="ECO:0000256" key="7">
    <source>
        <dbReference type="ARBA" id="ARBA00022927"/>
    </source>
</evidence>
<organism evidence="16">
    <name type="scientific">uncultured Aureispira sp</name>
    <dbReference type="NCBI Taxonomy" id="1331704"/>
    <lineage>
        <taxon>Bacteria</taxon>
        <taxon>Pseudomonadati</taxon>
        <taxon>Bacteroidota</taxon>
        <taxon>Saprospiria</taxon>
        <taxon>Saprospirales</taxon>
        <taxon>Saprospiraceae</taxon>
        <taxon>Aureispira</taxon>
        <taxon>environmental samples</taxon>
    </lineage>
</organism>
<evidence type="ECO:0000256" key="11">
    <source>
        <dbReference type="ARBA" id="ARBA00033245"/>
    </source>
</evidence>
<dbReference type="Pfam" id="PF02096">
    <property type="entry name" value="60KD_IMP"/>
    <property type="match status" value="1"/>
</dbReference>
<evidence type="ECO:0000256" key="1">
    <source>
        <dbReference type="ARBA" id="ARBA00004429"/>
    </source>
</evidence>
<dbReference type="PANTHER" id="PTHR12428:SF65">
    <property type="entry name" value="CYTOCHROME C OXIDASE ASSEMBLY PROTEIN COX18, MITOCHONDRIAL"/>
    <property type="match status" value="1"/>
</dbReference>
<feature type="domain" description="Membrane insertase YidC N-terminal" evidence="15">
    <location>
        <begin position="110"/>
        <end position="378"/>
    </location>
</feature>
<keyword evidence="4 13" id="KW-0813">Transport</keyword>
<comment type="subunit">
    <text evidence="13">Interacts with the Sec translocase complex via SecD. Specifically interacts with transmembrane segments of nascent integral membrane proteins during membrane integration.</text>
</comment>
<dbReference type="EMBL" id="CACVAQ010000423">
    <property type="protein sequence ID" value="CAA6828158.1"/>
    <property type="molecule type" value="Genomic_DNA"/>
</dbReference>
<dbReference type="HAMAP" id="MF_01810">
    <property type="entry name" value="YidC_type1"/>
    <property type="match status" value="1"/>
</dbReference>
<evidence type="ECO:0000259" key="14">
    <source>
        <dbReference type="Pfam" id="PF02096"/>
    </source>
</evidence>
<comment type="function">
    <text evidence="13">Required for the insertion and/or proper folding and/or complex formation of integral membrane proteins into the membrane. Involved in integration of membrane proteins that insert both dependently and independently of the Sec translocase complex, as well as at least some lipoproteins. Aids folding of multispanning membrane proteins.</text>
</comment>
<dbReference type="CDD" id="cd19961">
    <property type="entry name" value="EcYidC-like_peri"/>
    <property type="match status" value="1"/>
</dbReference>
<evidence type="ECO:0000256" key="2">
    <source>
        <dbReference type="ARBA" id="ARBA00010527"/>
    </source>
</evidence>
<dbReference type="NCBIfam" id="TIGR03593">
    <property type="entry name" value="yidC_nterm"/>
    <property type="match status" value="1"/>
</dbReference>
<dbReference type="PRINTS" id="PR00701">
    <property type="entry name" value="60KDINNERMP"/>
</dbReference>
<dbReference type="PANTHER" id="PTHR12428">
    <property type="entry name" value="OXA1"/>
    <property type="match status" value="1"/>
</dbReference>
<feature type="domain" description="Membrane insertase YidC/Oxa/ALB C-terminal" evidence="14">
    <location>
        <begin position="397"/>
        <end position="601"/>
    </location>
</feature>
<dbReference type="Gene3D" id="2.70.98.90">
    <property type="match status" value="1"/>
</dbReference>
<dbReference type="InterPro" id="IPR038221">
    <property type="entry name" value="YidC_periplasmic_sf"/>
</dbReference>
<comment type="similarity">
    <text evidence="2 13">Belongs to the OXA1/ALB3/YidC family. Type 1 subfamily.</text>
</comment>
<keyword evidence="5 13" id="KW-1003">Cell membrane</keyword>
<keyword evidence="10 13" id="KW-0143">Chaperone</keyword>
<dbReference type="InterPro" id="IPR028053">
    <property type="entry name" value="Membr_insert_YidC_N"/>
</dbReference>
<name>A0A6S6U8Z9_9BACT</name>
<dbReference type="InterPro" id="IPR028055">
    <property type="entry name" value="YidC/Oxa/ALB_C"/>
</dbReference>
<gene>
    <name evidence="13" type="primary">yidC</name>
    <name evidence="16" type="ORF">HELGO_WM22314</name>
</gene>
<evidence type="ECO:0000256" key="8">
    <source>
        <dbReference type="ARBA" id="ARBA00022989"/>
    </source>
</evidence>
<keyword evidence="7 13" id="KW-0653">Protein transport</keyword>
<dbReference type="GO" id="GO:0032977">
    <property type="term" value="F:membrane insertase activity"/>
    <property type="evidence" value="ECO:0007669"/>
    <property type="project" value="InterPro"/>
</dbReference>
<evidence type="ECO:0000256" key="9">
    <source>
        <dbReference type="ARBA" id="ARBA00023136"/>
    </source>
</evidence>
<evidence type="ECO:0000256" key="5">
    <source>
        <dbReference type="ARBA" id="ARBA00022475"/>
    </source>
</evidence>
<feature type="transmembrane region" description="Helical" evidence="13">
    <location>
        <begin position="389"/>
        <end position="412"/>
    </location>
</feature>
<comment type="subcellular location">
    <subcellularLocation>
        <location evidence="1">Cell inner membrane</location>
        <topology evidence="1">Multi-pass membrane protein</topology>
    </subcellularLocation>
    <subcellularLocation>
        <location evidence="13">Cell membrane</location>
        <topology evidence="13">Multi-pass membrane protein</topology>
    </subcellularLocation>
</comment>
<reference evidence="16" key="1">
    <citation type="submission" date="2020-01" db="EMBL/GenBank/DDBJ databases">
        <authorList>
            <person name="Meier V. D."/>
            <person name="Meier V D."/>
        </authorList>
    </citation>
    <scope>NUCLEOTIDE SEQUENCE</scope>
    <source>
        <strain evidence="16">HLG_WM_MAG_10</strain>
    </source>
</reference>
<evidence type="ECO:0000256" key="10">
    <source>
        <dbReference type="ARBA" id="ARBA00023186"/>
    </source>
</evidence>
<keyword evidence="6 13" id="KW-0812">Transmembrane</keyword>
<evidence type="ECO:0000256" key="3">
    <source>
        <dbReference type="ARBA" id="ARBA00015325"/>
    </source>
</evidence>
<protein>
    <recommendedName>
        <fullName evidence="3 13">Membrane protein insertase YidC</fullName>
    </recommendedName>
    <alternativeName>
        <fullName evidence="12 13">Foldase YidC</fullName>
    </alternativeName>
    <alternativeName>
        <fullName evidence="11 13">Membrane integrase YidC</fullName>
    </alternativeName>
    <alternativeName>
        <fullName evidence="13">Membrane protein YidC</fullName>
    </alternativeName>
</protein>
<feature type="transmembrane region" description="Helical" evidence="13">
    <location>
        <begin position="523"/>
        <end position="540"/>
    </location>
</feature>
<evidence type="ECO:0000259" key="15">
    <source>
        <dbReference type="Pfam" id="PF14849"/>
    </source>
</evidence>
<evidence type="ECO:0000256" key="4">
    <source>
        <dbReference type="ARBA" id="ARBA00022448"/>
    </source>
</evidence>
<keyword evidence="8 13" id="KW-1133">Transmembrane helix</keyword>
<dbReference type="GO" id="GO:0005886">
    <property type="term" value="C:plasma membrane"/>
    <property type="evidence" value="ECO:0007669"/>
    <property type="project" value="UniProtKB-SubCell"/>
</dbReference>
<dbReference type="GO" id="GO:0015031">
    <property type="term" value="P:protein transport"/>
    <property type="evidence" value="ECO:0007669"/>
    <property type="project" value="UniProtKB-KW"/>
</dbReference>
<feature type="transmembrane region" description="Helical" evidence="13">
    <location>
        <begin position="460"/>
        <end position="483"/>
    </location>
</feature>
<proteinExistence type="inferred from homology"/>
<dbReference type="AlphaFoldDB" id="A0A6S6U8Z9"/>
<evidence type="ECO:0000256" key="13">
    <source>
        <dbReference type="HAMAP-Rule" id="MF_01810"/>
    </source>
</evidence>
<dbReference type="InterPro" id="IPR001708">
    <property type="entry name" value="YidC/ALB3/OXA1/COX18"/>
</dbReference>
<feature type="transmembrane region" description="Helical" evidence="13">
    <location>
        <begin position="565"/>
        <end position="588"/>
    </location>
</feature>
<dbReference type="Pfam" id="PF14849">
    <property type="entry name" value="YidC_periplas"/>
    <property type="match status" value="1"/>
</dbReference>